<evidence type="ECO:0000313" key="10">
    <source>
        <dbReference type="EMBL" id="KRX06154.1"/>
    </source>
</evidence>
<dbReference type="GO" id="GO:0016829">
    <property type="term" value="F:lyase activity"/>
    <property type="evidence" value="ECO:0007669"/>
    <property type="project" value="UniProtKB-KW"/>
</dbReference>
<sequence length="2024" mass="227765">MSDLPADFQALSETEIYQGSNVDKYYDSACSFIDNAQIDVYFVIKNGEFEYCYMPYIQIKSDCSSYNPDATINTVTVDGDNYWIGYEYAYFDDSSIYIDGINSVNIQNLYFLMNTYAGNYMEILNTENAYLNYVVFENIDLNYAVCQFRYVTQVDIDNMQLLDSYNNDYYGIMAIYNSDLVTISNLQADNNYSEYGGSIYFENVEDIYISQSQFSDNQAYYEGGAFQVYADYAIGTIQVTDSSFDNNQAYKGGAIYVKYGTNFIIKDCTFSENYGENDGGGIYSYYNDYLTVENIICLKNDADDDGGCLYSENDVYVDVQGSYCEENSSGYGSCHYFQEFSDVYMFDITATLEKVNRGVLYLYEAEGPMEIYQVQIDQTDGNSGSAIGVKDSPYNVRIEDSIFEYNQAQSDDGGAVKCGEINNLTVRNCIFTSNTSVSNGGALAVDSANYVYLYDTIFDSCYGGFGGAAVIEDLVFLYMENVKFKDNTATSSGGGLYLGEVDYFEIYGDTQFTGNVCQYNGGGIQLVEITNDFIIDSLLFDSNESSSGGAMYINDYYTVTIKDSTFSNNVGEYGGVFYLTDQRDNQYLIIKNNVFDQNEALYSGGIIYYDNTVSDYQTIQASYNSYSQNSGAYGLFYINNLYYVDFEFDEFYSNTLSSHAIIRVEGCSYIYVNDNHFEDNTGQFGSCLYAASNYELRANRNVFIDNYANYGGGIYDSSSYSYIQDNTFQTSSAIQGFAIYLYNPYYTYIYNNDFISNSGQSACIYAEGYNVNDNFIVENCLFQNNVANTLSTAIYLDSIYNVQINDLELDSNENNGITVSSLKGGSIYLQLDYLSGLIADPVFIIENIYIHDNLGDSSGGIYIQGAKNCYGCLVQKVTYENCISDVQNELQNIFMIQQSNYIQLDDIKFLQVTENRKDQIIKIQVLKLNQRFNILKLILIQLDALNIQNSGDIVVSNIYVEEYQSAFNSIIRIQASQLISILDSQFYNITSKYEPVIYLQNSDDLIFDDLKFINCINEQGEAGGIYGTQLENFQISQVQMEQIQSSQGSCIYLEQSEYVELTDSVFTENTASISSPGLFFSEGSHYNLQNCLINNNIANSEIGAITINKITNITFADSKITGNDGGQEVGGLTVDNSDDVKFLNLTIENNFSAKQAGGLRFQYTANVQIKDSNINSNKISSNKGGGILIVYGENIYLEDSEINYNEGDYGAGIYIQQSKNIKVKGSDLLNNTAKYSGGAIYVADTEDSYYDNLNIKYNQATSEDGGGIYIDQISEFVEIQNSQIEENYANNNGGGIFVGYLTDLIIKKVEINSNEAEENGSGLYLKQLGKAKISETSFENNFGSVSGGALYSINTQEIEMINSNFKNNQASVQGGAIYVSEQQTLTIEKTEMRGNKIVINKNSKTLIEDQNQSFGGSVYADQVVNFSFKNSLIQDSYSYFKGGGIFATNVNNLILQDSEISQATVEAHIKQDIKEKTQDYLLSKGGGFYYEFNLEDDEVDSTDVKIKLKNMVFEKCIASSGGGMLIKQNPDQDFDYSISNLKFEGNEADIGAGARFLGNFRTNFQDKVEGTSQVLNNKGYLDDNALFYGFFRNERVQSEEDSEFVLCYQGQFLLEGGVISCEPCLENGICEGGYQHIYPQKNYWRSDDESLDYYYCSSYPDACLGHGCEETYDGVLCEDCDLSQNTFKEGVYCVQCDNKSAVVFNQILKMIILIALTLSSVLSLKKKLDEHLLKKILKIFQIVITRENQFSIIMKIFITHNQILSAGSELAEKIPEKLLNYMNFVGNPVDSVSKSLECLFNYKDETDQYEILLKGQLLGYALSILSLLILLAVPIGGTLYSAFQSKVLCDSEFFMLKLMPLHIIMIFILTVIIPLLILRKIHKYYCLGTLYHKMRILRSYGLFYIELSENKYYWEFVWMYMKVIVVVIANFYPSQGTDQIIKTSLITCVVVAYAYLIKLKQPYKARNVNNLAIISSFVQALTLILGVCIIQDDVSSWFVVIAFIVILIGNFTYKMCQGENQKKI</sequence>
<dbReference type="Gene3D" id="2.160.20.10">
    <property type="entry name" value="Single-stranded right-handed beta-helix, Pectin lyase-like"/>
    <property type="match status" value="4"/>
</dbReference>
<dbReference type="InterPro" id="IPR006626">
    <property type="entry name" value="PbH1"/>
</dbReference>
<dbReference type="NCBIfam" id="TIGR01376">
    <property type="entry name" value="POMP_repeat"/>
    <property type="match status" value="1"/>
</dbReference>
<dbReference type="Proteomes" id="UP000054937">
    <property type="component" value="Unassembled WGS sequence"/>
</dbReference>
<proteinExistence type="predicted"/>
<accession>A0A0V0QVS5</accession>
<comment type="subcellular location">
    <subcellularLocation>
        <location evidence="1">Cell envelope</location>
    </subcellularLocation>
    <subcellularLocation>
        <location evidence="2">Cell outer membrane</location>
    </subcellularLocation>
    <subcellularLocation>
        <location evidence="3">Secreted</location>
    </subcellularLocation>
</comment>
<keyword evidence="6 8" id="KW-0472">Membrane</keyword>
<dbReference type="OMA" id="INCGETA"/>
<feature type="transmembrane region" description="Helical" evidence="8">
    <location>
        <begin position="1939"/>
        <end position="1956"/>
    </location>
</feature>
<feature type="domain" description="Right handed beta helix" evidence="9">
    <location>
        <begin position="1105"/>
        <end position="1280"/>
    </location>
</feature>
<evidence type="ECO:0000313" key="11">
    <source>
        <dbReference type="Proteomes" id="UP000054937"/>
    </source>
</evidence>
<feature type="transmembrane region" description="Helical" evidence="8">
    <location>
        <begin position="1859"/>
        <end position="1878"/>
    </location>
</feature>
<organism evidence="10 11">
    <name type="scientific">Pseudocohnilembus persalinus</name>
    <name type="common">Ciliate</name>
    <dbReference type="NCBI Taxonomy" id="266149"/>
    <lineage>
        <taxon>Eukaryota</taxon>
        <taxon>Sar</taxon>
        <taxon>Alveolata</taxon>
        <taxon>Ciliophora</taxon>
        <taxon>Intramacronucleata</taxon>
        <taxon>Oligohymenophorea</taxon>
        <taxon>Scuticociliatia</taxon>
        <taxon>Philasterida</taxon>
        <taxon>Pseudocohnilembidae</taxon>
        <taxon>Pseudocohnilembus</taxon>
    </lineage>
</organism>
<evidence type="ECO:0000256" key="1">
    <source>
        <dbReference type="ARBA" id="ARBA00004196"/>
    </source>
</evidence>
<evidence type="ECO:0000256" key="2">
    <source>
        <dbReference type="ARBA" id="ARBA00004442"/>
    </source>
</evidence>
<keyword evidence="7" id="KW-0998">Cell outer membrane</keyword>
<dbReference type="InterPro" id="IPR012334">
    <property type="entry name" value="Pectin_lyas_fold"/>
</dbReference>
<evidence type="ECO:0000256" key="5">
    <source>
        <dbReference type="ARBA" id="ARBA00022729"/>
    </source>
</evidence>
<feature type="transmembrane region" description="Helical" evidence="8">
    <location>
        <begin position="1912"/>
        <end position="1933"/>
    </location>
</feature>
<keyword evidence="5" id="KW-0732">Signal</keyword>
<name>A0A0V0QVS5_PSEPJ</name>
<dbReference type="InterPro" id="IPR003368">
    <property type="entry name" value="POMP_repeat"/>
</dbReference>
<dbReference type="Pfam" id="PF02415">
    <property type="entry name" value="Chlam_PMP"/>
    <property type="match status" value="3"/>
</dbReference>
<keyword evidence="8" id="KW-1133">Transmembrane helix</keyword>
<dbReference type="OrthoDB" id="77931at2759"/>
<evidence type="ECO:0000256" key="6">
    <source>
        <dbReference type="ARBA" id="ARBA00023136"/>
    </source>
</evidence>
<dbReference type="SUPFAM" id="SSF51126">
    <property type="entry name" value="Pectin lyase-like"/>
    <property type="match status" value="6"/>
</dbReference>
<feature type="transmembrane region" description="Helical" evidence="8">
    <location>
        <begin position="1817"/>
        <end position="1839"/>
    </location>
</feature>
<keyword evidence="4" id="KW-0964">Secreted</keyword>
<comment type="caution">
    <text evidence="10">The sequence shown here is derived from an EMBL/GenBank/DDBJ whole genome shotgun (WGS) entry which is preliminary data.</text>
</comment>
<dbReference type="PANTHER" id="PTHR11319">
    <property type="entry name" value="G PROTEIN-COUPLED RECEPTOR-RELATED"/>
    <property type="match status" value="1"/>
</dbReference>
<dbReference type="Pfam" id="PF13229">
    <property type="entry name" value="Beta_helix"/>
    <property type="match status" value="3"/>
</dbReference>
<reference evidence="10 11" key="1">
    <citation type="journal article" date="2015" name="Sci. Rep.">
        <title>Genome of the facultative scuticociliatosis pathogen Pseudocohnilembus persalinus provides insight into its virulence through horizontal gene transfer.</title>
        <authorList>
            <person name="Xiong J."/>
            <person name="Wang G."/>
            <person name="Cheng J."/>
            <person name="Tian M."/>
            <person name="Pan X."/>
            <person name="Warren A."/>
            <person name="Jiang C."/>
            <person name="Yuan D."/>
            <person name="Miao W."/>
        </authorList>
    </citation>
    <scope>NUCLEOTIDE SEQUENCE [LARGE SCALE GENOMIC DNA]</scope>
    <source>
        <strain evidence="10">36N120E</strain>
    </source>
</reference>
<evidence type="ECO:0000256" key="4">
    <source>
        <dbReference type="ARBA" id="ARBA00022525"/>
    </source>
</evidence>
<keyword evidence="10" id="KW-0456">Lyase</keyword>
<evidence type="ECO:0000256" key="7">
    <source>
        <dbReference type="ARBA" id="ARBA00023237"/>
    </source>
</evidence>
<dbReference type="PANTHER" id="PTHR11319:SF35">
    <property type="entry name" value="OUTER MEMBRANE PROTEIN PMPC-RELATED"/>
    <property type="match status" value="1"/>
</dbReference>
<evidence type="ECO:0000256" key="3">
    <source>
        <dbReference type="ARBA" id="ARBA00004613"/>
    </source>
</evidence>
<feature type="domain" description="Right handed beta helix" evidence="9">
    <location>
        <begin position="480"/>
        <end position="640"/>
    </location>
</feature>
<protein>
    <submittedName>
        <fullName evidence="10">Pectin lyase fold/virulence factor</fullName>
    </submittedName>
</protein>
<feature type="transmembrane region" description="Helical" evidence="8">
    <location>
        <begin position="1968"/>
        <end position="1990"/>
    </location>
</feature>
<evidence type="ECO:0000259" key="9">
    <source>
        <dbReference type="Pfam" id="PF13229"/>
    </source>
</evidence>
<evidence type="ECO:0000256" key="8">
    <source>
        <dbReference type="SAM" id="Phobius"/>
    </source>
</evidence>
<dbReference type="InterPro" id="IPR011050">
    <property type="entry name" value="Pectin_lyase_fold/virulence"/>
</dbReference>
<dbReference type="EMBL" id="LDAU01000099">
    <property type="protein sequence ID" value="KRX06154.1"/>
    <property type="molecule type" value="Genomic_DNA"/>
</dbReference>
<keyword evidence="8" id="KW-0812">Transmembrane</keyword>
<feature type="transmembrane region" description="Helical" evidence="8">
    <location>
        <begin position="1703"/>
        <end position="1724"/>
    </location>
</feature>
<dbReference type="GO" id="GO:0005576">
    <property type="term" value="C:extracellular region"/>
    <property type="evidence" value="ECO:0007669"/>
    <property type="project" value="UniProtKB-SubCell"/>
</dbReference>
<dbReference type="InterPro" id="IPR039448">
    <property type="entry name" value="Beta_helix"/>
</dbReference>
<feature type="transmembrane region" description="Helical" evidence="8">
    <location>
        <begin position="1996"/>
        <end position="2013"/>
    </location>
</feature>
<keyword evidence="11" id="KW-1185">Reference proteome</keyword>
<feature type="domain" description="Right handed beta helix" evidence="9">
    <location>
        <begin position="661"/>
        <end position="821"/>
    </location>
</feature>
<dbReference type="InParanoid" id="A0A0V0QVS5"/>
<gene>
    <name evidence="10" type="ORF">PPERSA_12843</name>
</gene>
<dbReference type="SMART" id="SM00710">
    <property type="entry name" value="PbH1"/>
    <property type="match status" value="30"/>
</dbReference>